<dbReference type="InterPro" id="IPR001810">
    <property type="entry name" value="F-box_dom"/>
</dbReference>
<dbReference type="KEGG" id="clec:106667876"/>
<protein>
    <recommendedName>
        <fullName evidence="1">F-box domain-containing protein</fullName>
    </recommendedName>
</protein>
<dbReference type="Gene3D" id="3.40.1000.30">
    <property type="match status" value="1"/>
</dbReference>
<sequence length="298" mass="34265">MNRILRVEESNDKCVPRHLELLVERMGKDRLFHDVKPGDEGFLPVECELIFALGVVIALEEGFRMDEAWNTIGYDRRVFDSLLKMSNFRTKTGTLSVELLLPLSHGFRFHLSTAIILNNCTLVTVISEDNKGKCFSSSAAIENDKYLKTSEKGAAIFEKISELCAIVKKPIYLAKLNAWRSLNQVFPDIFCLPEDVKRFLFKKLRAPDFVKLCSSSSKISPYLNEDDIWRHFLKRDFKCDPAMNKTAKATYQSKMMNRPMIRLNTTSSAAPVFARIDEQYRNSSEYSFDLPPYPEQFS</sequence>
<evidence type="ECO:0000313" key="2">
    <source>
        <dbReference type="EnsemblMetazoa" id="XP_014251594.1"/>
    </source>
</evidence>
<dbReference type="GeneID" id="106667876"/>
<name>A0A8I6S189_CIMLE</name>
<feature type="domain" description="F-box" evidence="1">
    <location>
        <begin position="186"/>
        <end position="232"/>
    </location>
</feature>
<dbReference type="AlphaFoldDB" id="A0A8I6S189"/>
<dbReference type="RefSeq" id="XP_014251594.1">
    <property type="nucleotide sequence ID" value="XM_014396108.1"/>
</dbReference>
<dbReference type="PROSITE" id="PS50181">
    <property type="entry name" value="FBOX"/>
    <property type="match status" value="1"/>
</dbReference>
<reference evidence="2" key="1">
    <citation type="submission" date="2022-01" db="UniProtKB">
        <authorList>
            <consortium name="EnsemblMetazoa"/>
        </authorList>
    </citation>
    <scope>IDENTIFICATION</scope>
</reference>
<keyword evidence="3" id="KW-1185">Reference proteome</keyword>
<dbReference type="Proteomes" id="UP000494040">
    <property type="component" value="Unassembled WGS sequence"/>
</dbReference>
<accession>A0A8I6S189</accession>
<dbReference type="EnsemblMetazoa" id="XM_014396108.1">
    <property type="protein sequence ID" value="XP_014251594.1"/>
    <property type="gene ID" value="LOC106667876"/>
</dbReference>
<proteinExistence type="predicted"/>
<evidence type="ECO:0000313" key="3">
    <source>
        <dbReference type="Proteomes" id="UP000494040"/>
    </source>
</evidence>
<dbReference type="OMA" id="ANLCATC"/>
<evidence type="ECO:0000259" key="1">
    <source>
        <dbReference type="PROSITE" id="PS50181"/>
    </source>
</evidence>
<dbReference type="OrthoDB" id="6635717at2759"/>
<organism evidence="2 3">
    <name type="scientific">Cimex lectularius</name>
    <name type="common">Bed bug</name>
    <name type="synonym">Acanthia lectularia</name>
    <dbReference type="NCBI Taxonomy" id="79782"/>
    <lineage>
        <taxon>Eukaryota</taxon>
        <taxon>Metazoa</taxon>
        <taxon>Ecdysozoa</taxon>
        <taxon>Arthropoda</taxon>
        <taxon>Hexapoda</taxon>
        <taxon>Insecta</taxon>
        <taxon>Pterygota</taxon>
        <taxon>Neoptera</taxon>
        <taxon>Paraneoptera</taxon>
        <taxon>Hemiptera</taxon>
        <taxon>Heteroptera</taxon>
        <taxon>Panheteroptera</taxon>
        <taxon>Cimicomorpha</taxon>
        <taxon>Cimicidae</taxon>
        <taxon>Cimex</taxon>
    </lineage>
</organism>